<evidence type="ECO:0000256" key="7">
    <source>
        <dbReference type="ARBA" id="ARBA00022989"/>
    </source>
</evidence>
<dbReference type="EMBL" id="JBEVYD010000009">
    <property type="protein sequence ID" value="KAL3230852.1"/>
    <property type="molecule type" value="Genomic_DNA"/>
</dbReference>
<keyword evidence="6" id="KW-0256">Endoplasmic reticulum</keyword>
<dbReference type="Proteomes" id="UP001623330">
    <property type="component" value="Unassembled WGS sequence"/>
</dbReference>
<accession>A0ABR4NRJ4</accession>
<evidence type="ECO:0000256" key="1">
    <source>
        <dbReference type="ARBA" id="ARBA00004477"/>
    </source>
</evidence>
<feature type="transmembrane region" description="Helical" evidence="9">
    <location>
        <begin position="312"/>
        <end position="328"/>
    </location>
</feature>
<keyword evidence="5 9" id="KW-0812">Transmembrane</keyword>
<feature type="transmembrane region" description="Helical" evidence="9">
    <location>
        <begin position="274"/>
        <end position="292"/>
    </location>
</feature>
<organism evidence="10 11">
    <name type="scientific">Nakaseomyces bracarensis</name>
    <dbReference type="NCBI Taxonomy" id="273131"/>
    <lineage>
        <taxon>Eukaryota</taxon>
        <taxon>Fungi</taxon>
        <taxon>Dikarya</taxon>
        <taxon>Ascomycota</taxon>
        <taxon>Saccharomycotina</taxon>
        <taxon>Saccharomycetes</taxon>
        <taxon>Saccharomycetales</taxon>
        <taxon>Saccharomycetaceae</taxon>
        <taxon>Nakaseomyces</taxon>
    </lineage>
</organism>
<gene>
    <name evidence="10" type="ORF">RNJ44_01301</name>
</gene>
<feature type="transmembrane region" description="Helical" evidence="9">
    <location>
        <begin position="371"/>
        <end position="393"/>
    </location>
</feature>
<feature type="transmembrane region" description="Helical" evidence="9">
    <location>
        <begin position="241"/>
        <end position="262"/>
    </location>
</feature>
<proteinExistence type="inferred from homology"/>
<dbReference type="InterPro" id="IPR009600">
    <property type="entry name" value="PIG-U"/>
</dbReference>
<evidence type="ECO:0000256" key="9">
    <source>
        <dbReference type="SAM" id="Phobius"/>
    </source>
</evidence>
<comment type="similarity">
    <text evidence="3">Belongs to the PIGU family.</text>
</comment>
<evidence type="ECO:0000313" key="11">
    <source>
        <dbReference type="Proteomes" id="UP001623330"/>
    </source>
</evidence>
<keyword evidence="11" id="KW-1185">Reference proteome</keyword>
<evidence type="ECO:0000313" key="10">
    <source>
        <dbReference type="EMBL" id="KAL3230852.1"/>
    </source>
</evidence>
<evidence type="ECO:0000256" key="2">
    <source>
        <dbReference type="ARBA" id="ARBA00004687"/>
    </source>
</evidence>
<protein>
    <submittedName>
        <fullName evidence="10">GPI transamidase component GAB1</fullName>
    </submittedName>
</protein>
<keyword evidence="8 9" id="KW-0472">Membrane</keyword>
<dbReference type="Pfam" id="PF06728">
    <property type="entry name" value="PIG-U"/>
    <property type="match status" value="1"/>
</dbReference>
<keyword evidence="4" id="KW-0337">GPI-anchor biosynthesis</keyword>
<comment type="caution">
    <text evidence="10">The sequence shown here is derived from an EMBL/GenBank/DDBJ whole genome shotgun (WGS) entry which is preliminary data.</text>
</comment>
<evidence type="ECO:0000256" key="5">
    <source>
        <dbReference type="ARBA" id="ARBA00022692"/>
    </source>
</evidence>
<evidence type="ECO:0000256" key="8">
    <source>
        <dbReference type="ARBA" id="ARBA00023136"/>
    </source>
</evidence>
<dbReference type="PANTHER" id="PTHR13121">
    <property type="entry name" value="GPI TRANSAMIDASE COMPONENT PIG-U"/>
    <property type="match status" value="1"/>
</dbReference>
<feature type="transmembrane region" description="Helical" evidence="9">
    <location>
        <begin position="210"/>
        <end position="229"/>
    </location>
</feature>
<reference evidence="10 11" key="1">
    <citation type="submission" date="2024-05" db="EMBL/GenBank/DDBJ databases">
        <title>Long read based assembly of the Candida bracarensis genome reveals expanded adhesin content.</title>
        <authorList>
            <person name="Marcet-Houben M."/>
            <person name="Ksiezopolska E."/>
            <person name="Gabaldon T."/>
        </authorList>
    </citation>
    <scope>NUCLEOTIDE SEQUENCE [LARGE SCALE GENOMIC DNA]</scope>
    <source>
        <strain evidence="10 11">CBM6</strain>
    </source>
</reference>
<dbReference type="PANTHER" id="PTHR13121:SF0">
    <property type="entry name" value="PHOSPHATIDYLINOSITOL GLYCAN ANCHOR BIOSYNTHESIS CLASS U PROTEIN"/>
    <property type="match status" value="1"/>
</dbReference>
<sequence length="411" mass="46499">MIDLRIPILCGLIRLVISFVFPSLKYQLDNTAEFSTPFTSYKSLKEGVYLLRHGFSLYNGGIVHQPPILLAFLQPFMRLGIDYILYSVVDSIICYQIMELANSRSPQFSIFLKKHNGTSIVTIIGLLYALNPLTVLSTISGSSTIFTNLAISSTLFFISKEYILASSIAVAIAGYLSAYPILLVIPLLSLVHGTKPKSFQSILSNKDVKLSILIVLTSVLVFLLLSYQLSGHSYDYISFCYIQHLSFGKSFPNIGLWWYFFIEMFNSFVPFYKAVFNVFLFSFIVPFTMRFHSTPLSAFILSLGWITLTKPYPTLGDYGFFLSFLPLFQKLFGYMKFPVVSALLILHAIILSPLFYHLWIDLGSGNSNFFYALTLIYALGMGSILADITWASLRFEYDKGKPDYSKKITQI</sequence>
<evidence type="ECO:0000256" key="6">
    <source>
        <dbReference type="ARBA" id="ARBA00022824"/>
    </source>
</evidence>
<feature type="transmembrane region" description="Helical" evidence="9">
    <location>
        <begin position="162"/>
        <end position="189"/>
    </location>
</feature>
<evidence type="ECO:0000256" key="4">
    <source>
        <dbReference type="ARBA" id="ARBA00022502"/>
    </source>
</evidence>
<keyword evidence="7 9" id="KW-1133">Transmembrane helix</keyword>
<comment type="pathway">
    <text evidence="2">Glycolipid biosynthesis; glycosylphosphatidylinositol-anchor biosynthesis.</text>
</comment>
<name>A0ABR4NRJ4_9SACH</name>
<feature type="transmembrane region" description="Helical" evidence="9">
    <location>
        <begin position="120"/>
        <end position="142"/>
    </location>
</feature>
<feature type="transmembrane region" description="Helical" evidence="9">
    <location>
        <begin position="340"/>
        <end position="359"/>
    </location>
</feature>
<comment type="subcellular location">
    <subcellularLocation>
        <location evidence="1">Endoplasmic reticulum membrane</location>
        <topology evidence="1">Multi-pass membrane protein</topology>
    </subcellularLocation>
</comment>
<evidence type="ECO:0000256" key="3">
    <source>
        <dbReference type="ARBA" id="ARBA00010026"/>
    </source>
</evidence>